<evidence type="ECO:0000313" key="2">
    <source>
        <dbReference type="EMBL" id="MCI24652.1"/>
    </source>
</evidence>
<keyword evidence="3" id="KW-1185">Reference proteome</keyword>
<comment type="caution">
    <text evidence="2">The sequence shown here is derived from an EMBL/GenBank/DDBJ whole genome shotgun (WGS) entry which is preliminary data.</text>
</comment>
<dbReference type="Proteomes" id="UP000265520">
    <property type="component" value="Unassembled WGS sequence"/>
</dbReference>
<accession>A0A392QLD9</accession>
<proteinExistence type="predicted"/>
<feature type="region of interest" description="Disordered" evidence="1">
    <location>
        <begin position="55"/>
        <end position="83"/>
    </location>
</feature>
<evidence type="ECO:0000256" key="1">
    <source>
        <dbReference type="SAM" id="MobiDB-lite"/>
    </source>
</evidence>
<protein>
    <submittedName>
        <fullName evidence="2">Uncharacterized protein</fullName>
    </submittedName>
</protein>
<sequence>MRVFCFVCGILGHTENFCHKRLEPGFVDGEKGWGNFLRSGNSSIGGGATINKWLRDGKGQNRGGRSGGSSATSDTGGRSTTVGSEAIGINVGQPVQHALFGRVRVVRDVQRRCFTFQTATASSMHRVDVYDDGVQWVPFVINFETLA</sequence>
<name>A0A392QLD9_9FABA</name>
<organism evidence="2 3">
    <name type="scientific">Trifolium medium</name>
    <dbReference type="NCBI Taxonomy" id="97028"/>
    <lineage>
        <taxon>Eukaryota</taxon>
        <taxon>Viridiplantae</taxon>
        <taxon>Streptophyta</taxon>
        <taxon>Embryophyta</taxon>
        <taxon>Tracheophyta</taxon>
        <taxon>Spermatophyta</taxon>
        <taxon>Magnoliopsida</taxon>
        <taxon>eudicotyledons</taxon>
        <taxon>Gunneridae</taxon>
        <taxon>Pentapetalae</taxon>
        <taxon>rosids</taxon>
        <taxon>fabids</taxon>
        <taxon>Fabales</taxon>
        <taxon>Fabaceae</taxon>
        <taxon>Papilionoideae</taxon>
        <taxon>50 kb inversion clade</taxon>
        <taxon>NPAAA clade</taxon>
        <taxon>Hologalegina</taxon>
        <taxon>IRL clade</taxon>
        <taxon>Trifolieae</taxon>
        <taxon>Trifolium</taxon>
    </lineage>
</organism>
<feature type="non-terminal residue" evidence="2">
    <location>
        <position position="147"/>
    </location>
</feature>
<evidence type="ECO:0000313" key="3">
    <source>
        <dbReference type="Proteomes" id="UP000265520"/>
    </source>
</evidence>
<dbReference type="EMBL" id="LXQA010142755">
    <property type="protein sequence ID" value="MCI24652.1"/>
    <property type="molecule type" value="Genomic_DNA"/>
</dbReference>
<dbReference type="AlphaFoldDB" id="A0A392QLD9"/>
<feature type="compositionally biased region" description="Low complexity" evidence="1">
    <location>
        <begin position="68"/>
        <end position="81"/>
    </location>
</feature>
<reference evidence="2 3" key="1">
    <citation type="journal article" date="2018" name="Front. Plant Sci.">
        <title>Red Clover (Trifolium pratense) and Zigzag Clover (T. medium) - A Picture of Genomic Similarities and Differences.</title>
        <authorList>
            <person name="Dluhosova J."/>
            <person name="Istvanek J."/>
            <person name="Nedelnik J."/>
            <person name="Repkova J."/>
        </authorList>
    </citation>
    <scope>NUCLEOTIDE SEQUENCE [LARGE SCALE GENOMIC DNA]</scope>
    <source>
        <strain evidence="3">cv. 10/8</strain>
        <tissue evidence="2">Leaf</tissue>
    </source>
</reference>